<dbReference type="AlphaFoldDB" id="A0A2H1FD66"/>
<dbReference type="Proteomes" id="UP000230607">
    <property type="component" value="Chromosome 1"/>
</dbReference>
<evidence type="ECO:0000313" key="2">
    <source>
        <dbReference type="EMBL" id="SMH70700.1"/>
    </source>
</evidence>
<reference evidence="3" key="1">
    <citation type="submission" date="2017-03" db="EMBL/GenBank/DDBJ databases">
        <authorList>
            <person name="Herbold C."/>
        </authorList>
    </citation>
    <scope>NUCLEOTIDE SEQUENCE [LARGE SCALE GENOMIC DNA]</scope>
</reference>
<proteinExistence type="predicted"/>
<sequence>MGKKDREERVQERETFYQKRQKTQFKNKAIAIGILAGIIAVLGISSYNFYVLSSTVTPSGEPPGAGPLGKYHIHAGILTMIYGQQFDYSSAAYQIKSPYISFQKGNGETIHMMATNVTMGFLFDSLHIGLDDKCFTFPDKRAFCTNANYTLKFYINHHEVPDLRNYVFKDQDRMLISYGNENDTQINAQLARLDGFQLIT</sequence>
<dbReference type="OrthoDB" id="10863at2157"/>
<accession>A0A2H1FD66</accession>
<evidence type="ECO:0008006" key="4">
    <source>
        <dbReference type="Google" id="ProtNLM"/>
    </source>
</evidence>
<protein>
    <recommendedName>
        <fullName evidence="4">Protein-disulfide isomerase</fullName>
    </recommendedName>
</protein>
<keyword evidence="1" id="KW-0472">Membrane</keyword>
<dbReference type="RefSeq" id="WP_157926799.1">
    <property type="nucleotide sequence ID" value="NZ_LT841358.1"/>
</dbReference>
<name>A0A2H1FD66_9ARCH</name>
<keyword evidence="1" id="KW-0812">Transmembrane</keyword>
<evidence type="ECO:0000256" key="1">
    <source>
        <dbReference type="SAM" id="Phobius"/>
    </source>
</evidence>
<keyword evidence="3" id="KW-1185">Reference proteome</keyword>
<organism evidence="2 3">
    <name type="scientific">Candidatus Nitrosotalea okcheonensis</name>
    <dbReference type="NCBI Taxonomy" id="1903276"/>
    <lineage>
        <taxon>Archaea</taxon>
        <taxon>Nitrososphaerota</taxon>
        <taxon>Nitrososphaeria</taxon>
        <taxon>Nitrosotaleales</taxon>
        <taxon>Nitrosotaleaceae</taxon>
        <taxon>Nitrosotalea</taxon>
    </lineage>
</organism>
<feature type="transmembrane region" description="Helical" evidence="1">
    <location>
        <begin position="29"/>
        <end position="50"/>
    </location>
</feature>
<dbReference type="EMBL" id="LT841358">
    <property type="protein sequence ID" value="SMH70700.1"/>
    <property type="molecule type" value="Genomic_DNA"/>
</dbReference>
<evidence type="ECO:0000313" key="3">
    <source>
        <dbReference type="Proteomes" id="UP000230607"/>
    </source>
</evidence>
<keyword evidence="1" id="KW-1133">Transmembrane helix</keyword>
<gene>
    <name evidence="2" type="ORF">NCS_10507</name>
</gene>